<dbReference type="EMBL" id="CP060414">
    <property type="protein sequence ID" value="QNT59730.1"/>
    <property type="molecule type" value="Genomic_DNA"/>
</dbReference>
<feature type="chain" id="PRO_5028927464" description="Lipoprotein" evidence="2">
    <location>
        <begin position="24"/>
        <end position="107"/>
    </location>
</feature>
<feature type="compositionally biased region" description="Basic and acidic residues" evidence="1">
    <location>
        <begin position="68"/>
        <end position="83"/>
    </location>
</feature>
<evidence type="ECO:0000313" key="4">
    <source>
        <dbReference type="Proteomes" id="UP000516412"/>
    </source>
</evidence>
<dbReference type="Proteomes" id="UP000516412">
    <property type="component" value="Chromosome"/>
</dbReference>
<keyword evidence="2" id="KW-0732">Signal</keyword>
<dbReference type="KEGG" id="nmus:H7A79_0186"/>
<keyword evidence="4" id="KW-1185">Reference proteome</keyword>
<accession>A0A7H1MDL5</accession>
<dbReference type="PROSITE" id="PS51257">
    <property type="entry name" value="PROKAR_LIPOPROTEIN"/>
    <property type="match status" value="1"/>
</dbReference>
<sequence>MNKLISALFAACVLAACASPNSAGNMAIGDDSAAIKAGRNRMSAELSRSELEQQRRQRTNTAEEIALEEQKRRNKHEGIRDTMRTTSGGLGVINEAIGTIRNLRWGF</sequence>
<dbReference type="AlphaFoldDB" id="A0A7H1MDL5"/>
<name>A0A7H1MDL5_9NEIS</name>
<feature type="signal peptide" evidence="2">
    <location>
        <begin position="1"/>
        <end position="23"/>
    </location>
</feature>
<evidence type="ECO:0008006" key="5">
    <source>
        <dbReference type="Google" id="ProtNLM"/>
    </source>
</evidence>
<evidence type="ECO:0000256" key="2">
    <source>
        <dbReference type="SAM" id="SignalP"/>
    </source>
</evidence>
<evidence type="ECO:0000256" key="1">
    <source>
        <dbReference type="SAM" id="MobiDB-lite"/>
    </source>
</evidence>
<dbReference type="NCBIfam" id="NF046038">
    <property type="entry name" value="NGK_0946_fam"/>
    <property type="match status" value="1"/>
</dbReference>
<protein>
    <recommendedName>
        <fullName evidence="5">Lipoprotein</fullName>
    </recommendedName>
</protein>
<organism evidence="3 4">
    <name type="scientific">Neisseria musculi</name>
    <dbReference type="NCBI Taxonomy" id="1815583"/>
    <lineage>
        <taxon>Bacteria</taxon>
        <taxon>Pseudomonadati</taxon>
        <taxon>Pseudomonadota</taxon>
        <taxon>Betaproteobacteria</taxon>
        <taxon>Neisseriales</taxon>
        <taxon>Neisseriaceae</taxon>
        <taxon>Neisseria</taxon>
    </lineage>
</organism>
<feature type="region of interest" description="Disordered" evidence="1">
    <location>
        <begin position="39"/>
        <end position="85"/>
    </location>
</feature>
<evidence type="ECO:0000313" key="3">
    <source>
        <dbReference type="EMBL" id="QNT59730.1"/>
    </source>
</evidence>
<gene>
    <name evidence="3" type="ORF">H7A79_0186</name>
</gene>
<proteinExistence type="predicted"/>
<reference evidence="3" key="1">
    <citation type="submission" date="2024-06" db="EMBL/GenBank/DDBJ databases">
        <title>Complete Genome Sequence of mouse commensal type strain Neisseria musculi.</title>
        <authorList>
            <person name="Thapa E."/>
            <person name="Aluvathingal J."/>
            <person name="Nadendla S."/>
            <person name="Mehta A."/>
            <person name="Tettelin H."/>
            <person name="Weyand N.J."/>
        </authorList>
    </citation>
    <scope>NUCLEOTIDE SEQUENCE</scope>
    <source>
        <strain evidence="3">NW831</strain>
    </source>
</reference>